<dbReference type="OrthoDB" id="7811243at2"/>
<dbReference type="Proteomes" id="UP000281343">
    <property type="component" value="Unassembled WGS sequence"/>
</dbReference>
<dbReference type="PANTHER" id="PTHR30146">
    <property type="entry name" value="LACI-RELATED TRANSCRIPTIONAL REPRESSOR"/>
    <property type="match status" value="1"/>
</dbReference>
<comment type="caution">
    <text evidence="5">The sequence shown here is derived from an EMBL/GenBank/DDBJ whole genome shotgun (WGS) entry which is preliminary data.</text>
</comment>
<keyword evidence="1" id="KW-0805">Transcription regulation</keyword>
<protein>
    <submittedName>
        <fullName evidence="5">LacI family DNA-binding transcriptional regulator</fullName>
    </submittedName>
</protein>
<dbReference type="PANTHER" id="PTHR30146:SF109">
    <property type="entry name" value="HTH-TYPE TRANSCRIPTIONAL REGULATOR GALS"/>
    <property type="match status" value="1"/>
</dbReference>
<dbReference type="Pfam" id="PF13377">
    <property type="entry name" value="Peripla_BP_3"/>
    <property type="match status" value="1"/>
</dbReference>
<dbReference type="Gene3D" id="3.40.50.2300">
    <property type="match status" value="2"/>
</dbReference>
<evidence type="ECO:0000259" key="4">
    <source>
        <dbReference type="PROSITE" id="PS50932"/>
    </source>
</evidence>
<sequence length="338" mass="36223">MGKRPTILDVAHHAGVSKSTVSLVLQRSPLVKAQTAELVRKSMADLGYVYNRAAAQLRSGGVGLIGMVINDLRNPFFTEFAISVQMALSARGYATIVSNSDEDADLQAQVTGSMIEHGVSGLIMSPAYGDATGALFDRIARGGLPCLQMLRQVDQRTDLFPFASFDYSAGGRAATRALLASGARNIAFVGGVEGREITQERLSGYLSEMRSAGRAPFVLYGRASRAFGRDAAKVLAREHPEIDAAICFNDLVALGVHSGCAEIGRRVGADFQLIGFDDIEESAQVYPQLSSVSCDIESFGSYTAYLMAEWLEKGNKPAPEYRAPVRLVTRSSSGGPDR</sequence>
<dbReference type="Gene3D" id="1.10.260.40">
    <property type="entry name" value="lambda repressor-like DNA-binding domains"/>
    <property type="match status" value="1"/>
</dbReference>
<evidence type="ECO:0000313" key="6">
    <source>
        <dbReference type="Proteomes" id="UP000281343"/>
    </source>
</evidence>
<dbReference type="InterPro" id="IPR000843">
    <property type="entry name" value="HTH_LacI"/>
</dbReference>
<evidence type="ECO:0000256" key="3">
    <source>
        <dbReference type="ARBA" id="ARBA00023163"/>
    </source>
</evidence>
<dbReference type="SUPFAM" id="SSF47413">
    <property type="entry name" value="lambda repressor-like DNA-binding domains"/>
    <property type="match status" value="1"/>
</dbReference>
<evidence type="ECO:0000256" key="2">
    <source>
        <dbReference type="ARBA" id="ARBA00023125"/>
    </source>
</evidence>
<gene>
    <name evidence="5" type="ORF">D9R08_13410</name>
</gene>
<evidence type="ECO:0000256" key="1">
    <source>
        <dbReference type="ARBA" id="ARBA00023015"/>
    </source>
</evidence>
<feature type="domain" description="HTH lacI-type" evidence="4">
    <location>
        <begin position="5"/>
        <end position="59"/>
    </location>
</feature>
<dbReference type="PROSITE" id="PS00356">
    <property type="entry name" value="HTH_LACI_1"/>
    <property type="match status" value="1"/>
</dbReference>
<dbReference type="SMART" id="SM00354">
    <property type="entry name" value="HTH_LACI"/>
    <property type="match status" value="1"/>
</dbReference>
<dbReference type="InterPro" id="IPR046335">
    <property type="entry name" value="LacI/GalR-like_sensor"/>
</dbReference>
<dbReference type="SUPFAM" id="SSF53822">
    <property type="entry name" value="Periplasmic binding protein-like I"/>
    <property type="match status" value="1"/>
</dbReference>
<dbReference type="GO" id="GO:0003700">
    <property type="term" value="F:DNA-binding transcription factor activity"/>
    <property type="evidence" value="ECO:0007669"/>
    <property type="project" value="TreeGrafter"/>
</dbReference>
<keyword evidence="6" id="KW-1185">Reference proteome</keyword>
<dbReference type="CDD" id="cd01392">
    <property type="entry name" value="HTH_LacI"/>
    <property type="match status" value="1"/>
</dbReference>
<dbReference type="GO" id="GO:0000976">
    <property type="term" value="F:transcription cis-regulatory region binding"/>
    <property type="evidence" value="ECO:0007669"/>
    <property type="project" value="TreeGrafter"/>
</dbReference>
<reference evidence="5 6" key="1">
    <citation type="submission" date="2018-10" db="EMBL/GenBank/DDBJ databases">
        <authorList>
            <person name="Jung H.S."/>
            <person name="Jeon C.O."/>
        </authorList>
    </citation>
    <scope>NUCLEOTIDE SEQUENCE [LARGE SCALE GENOMIC DNA]</scope>
    <source>
        <strain evidence="5 6">MA-7-27</strain>
    </source>
</reference>
<dbReference type="AlphaFoldDB" id="A0A3L9Y306"/>
<accession>A0A3L9Y306</accession>
<proteinExistence type="predicted"/>
<name>A0A3L9Y306_9RHOB</name>
<dbReference type="EMBL" id="RCNT01000006">
    <property type="protein sequence ID" value="RMA41845.1"/>
    <property type="molecule type" value="Genomic_DNA"/>
</dbReference>
<dbReference type="PROSITE" id="PS50932">
    <property type="entry name" value="HTH_LACI_2"/>
    <property type="match status" value="1"/>
</dbReference>
<evidence type="ECO:0000313" key="5">
    <source>
        <dbReference type="EMBL" id="RMA41845.1"/>
    </source>
</evidence>
<dbReference type="InterPro" id="IPR010982">
    <property type="entry name" value="Lambda_DNA-bd_dom_sf"/>
</dbReference>
<dbReference type="InterPro" id="IPR028082">
    <property type="entry name" value="Peripla_BP_I"/>
</dbReference>
<organism evidence="5 6">
    <name type="scientific">Rhodophyticola porphyridii</name>
    <dbReference type="NCBI Taxonomy" id="1852017"/>
    <lineage>
        <taxon>Bacteria</taxon>
        <taxon>Pseudomonadati</taxon>
        <taxon>Pseudomonadota</taxon>
        <taxon>Alphaproteobacteria</taxon>
        <taxon>Rhodobacterales</taxon>
        <taxon>Roseobacteraceae</taxon>
        <taxon>Rhodophyticola</taxon>
    </lineage>
</organism>
<dbReference type="Pfam" id="PF00356">
    <property type="entry name" value="LacI"/>
    <property type="match status" value="1"/>
</dbReference>
<keyword evidence="2 5" id="KW-0238">DNA-binding</keyword>
<keyword evidence="3" id="KW-0804">Transcription</keyword>